<proteinExistence type="predicted"/>
<keyword evidence="1" id="KW-0378">Hydrolase</keyword>
<dbReference type="InterPro" id="IPR000801">
    <property type="entry name" value="Esterase-like"/>
</dbReference>
<dbReference type="Pfam" id="PF00756">
    <property type="entry name" value="Esterase"/>
    <property type="match status" value="1"/>
</dbReference>
<dbReference type="PANTHER" id="PTHR48098">
    <property type="entry name" value="ENTEROCHELIN ESTERASE-RELATED"/>
    <property type="match status" value="1"/>
</dbReference>
<evidence type="ECO:0000313" key="1">
    <source>
        <dbReference type="EMBL" id="MET3944923.1"/>
    </source>
</evidence>
<dbReference type="Gene3D" id="3.40.50.1820">
    <property type="entry name" value="alpha/beta hydrolase"/>
    <property type="match status" value="1"/>
</dbReference>
<dbReference type="Proteomes" id="UP001549139">
    <property type="component" value="Unassembled WGS sequence"/>
</dbReference>
<reference evidence="1 2" key="1">
    <citation type="submission" date="2024-06" db="EMBL/GenBank/DDBJ databases">
        <title>Sequencing the genomes of 1000 actinobacteria strains.</title>
        <authorList>
            <person name="Klenk H.-P."/>
        </authorList>
    </citation>
    <scope>NUCLEOTIDE SEQUENCE [LARGE SCALE GENOMIC DNA]</scope>
    <source>
        <strain evidence="1 2">DSM 44265</strain>
    </source>
</reference>
<dbReference type="PANTHER" id="PTHR48098:SF1">
    <property type="entry name" value="DIACYLGLYCEROL ACYLTRANSFERASE_MYCOLYLTRANSFERASE AG85A"/>
    <property type="match status" value="1"/>
</dbReference>
<protein>
    <submittedName>
        <fullName evidence="1">S-formylglutathione hydrolase FrmB</fullName>
    </submittedName>
</protein>
<gene>
    <name evidence="1" type="ORF">JOF50_001722</name>
</gene>
<dbReference type="InterPro" id="IPR050583">
    <property type="entry name" value="Mycobacterial_A85_antigen"/>
</dbReference>
<dbReference type="EMBL" id="JBEPNZ010000001">
    <property type="protein sequence ID" value="MET3944923.1"/>
    <property type="molecule type" value="Genomic_DNA"/>
</dbReference>
<name>A0ABV2NZA5_9CORY</name>
<comment type="caution">
    <text evidence="1">The sequence shown here is derived from an EMBL/GenBank/DDBJ whole genome shotgun (WGS) entry which is preliminary data.</text>
</comment>
<dbReference type="InterPro" id="IPR029058">
    <property type="entry name" value="AB_hydrolase_fold"/>
</dbReference>
<organism evidence="1 2">
    <name type="scientific">Corynebacterium mucifaciens</name>
    <dbReference type="NCBI Taxonomy" id="57171"/>
    <lineage>
        <taxon>Bacteria</taxon>
        <taxon>Bacillati</taxon>
        <taxon>Actinomycetota</taxon>
        <taxon>Actinomycetes</taxon>
        <taxon>Mycobacteriales</taxon>
        <taxon>Corynebacteriaceae</taxon>
        <taxon>Corynebacterium</taxon>
    </lineage>
</organism>
<sequence>MSLKQAQHCLSTSPPHDWKNHMKKIKAAALAALAAVSLACSGTHVASAQTEGTVKIWDAPSNPPIAVTTGKPQEWVKQVDHKTLLSFNVYSPSMRRDVPVAVIPATDPSGNHVRNAPTLYLLNGAGSAEQNQDWLKLYPAKEYFAGKRVNVVIPQAGAFSYYTDWVRDDVSSPYINGPQKWETFLTEELPGPIERVVGANDRRAIAGVSMSATSALVLPQHNPGMYKAAASFSGCAATSSPHGYNFARLTVNRASGTGDFTTVTPEKMWGPMNGEYNRYNDALVNAEKLRGTALYVSSGTGLAGRPDQVSYLMGLGAPQATAQAASAILQVEGGVIEAAVNKCTHDLKAKLDGLNIPAHFELRNMGTHSWPYWTDDMDRAWSTTIAPALGV</sequence>
<keyword evidence="2" id="KW-1185">Reference proteome</keyword>
<evidence type="ECO:0000313" key="2">
    <source>
        <dbReference type="Proteomes" id="UP001549139"/>
    </source>
</evidence>
<accession>A0ABV2NZA5</accession>
<dbReference type="GO" id="GO:0016787">
    <property type="term" value="F:hydrolase activity"/>
    <property type="evidence" value="ECO:0007669"/>
    <property type="project" value="UniProtKB-KW"/>
</dbReference>
<dbReference type="SUPFAM" id="SSF53474">
    <property type="entry name" value="alpha/beta-Hydrolases"/>
    <property type="match status" value="1"/>
</dbReference>